<protein>
    <submittedName>
        <fullName evidence="4">Putative glycosyltransferase EpsJ</fullName>
    </submittedName>
</protein>
<keyword evidence="2" id="KW-0808">Transferase</keyword>
<comment type="caution">
    <text evidence="4">The sequence shown here is derived from an EMBL/GenBank/DDBJ whole genome shotgun (WGS) entry which is preliminary data.</text>
</comment>
<dbReference type="Gene3D" id="3.90.550.10">
    <property type="entry name" value="Spore Coat Polysaccharide Biosynthesis Protein SpsA, Chain A"/>
    <property type="match status" value="1"/>
</dbReference>
<evidence type="ECO:0000256" key="2">
    <source>
        <dbReference type="ARBA" id="ARBA00022679"/>
    </source>
</evidence>
<dbReference type="PANTHER" id="PTHR22916">
    <property type="entry name" value="GLYCOSYLTRANSFERASE"/>
    <property type="match status" value="1"/>
</dbReference>
<feature type="domain" description="Glycosyltransferase 2-like" evidence="3">
    <location>
        <begin position="6"/>
        <end position="118"/>
    </location>
</feature>
<dbReference type="EMBL" id="CABWKH010000012">
    <property type="protein sequence ID" value="VWQ35336.1"/>
    <property type="molecule type" value="Genomic_DNA"/>
</dbReference>
<dbReference type="Pfam" id="PF00535">
    <property type="entry name" value="Glycos_transf_2"/>
    <property type="match status" value="1"/>
</dbReference>
<evidence type="ECO:0000256" key="1">
    <source>
        <dbReference type="ARBA" id="ARBA00022676"/>
    </source>
</evidence>
<dbReference type="AlphaFoldDB" id="A0A8U0L9L7"/>
<sequence>MRPKVSLVVPIYNVEAYLPKCIDSLLAQTLDDIEIILVDDGSPDCSGMISDEYAQKHANITVVHQRNSGLGPARNSGMKIATGEYIGFVDSDDWVSPTMFEKLYDAAISVNADICVGGHCNVSNGAVIQKCEHPYSGRVLSSRNDILKVREELFGHLPEDAEKEAFPMQVWTSIYRQDFVVSSGLHFRNILSEDTMFNLDAYRSAKSIVFIGETGYCYRNENQPSIMRSFSEKKLKQYEDFIQALYSEAENSDNAEICCLRVKRAAVQYVRLYAGLVENSNLSLSMKKQHLRVLVETDMMRKYCAEYPLSTLPRGQRVFQQVLEGKHFYIALLLLWSKRMMRQMNKIIAI</sequence>
<dbReference type="Proteomes" id="UP000494246">
    <property type="component" value="Unassembled WGS sequence"/>
</dbReference>
<dbReference type="PANTHER" id="PTHR22916:SF51">
    <property type="entry name" value="GLYCOSYLTRANSFERASE EPSH-RELATED"/>
    <property type="match status" value="1"/>
</dbReference>
<reference evidence="4 5" key="1">
    <citation type="submission" date="2019-10" db="EMBL/GenBank/DDBJ databases">
        <authorList>
            <consortium name="Melissa Lawson"/>
            <person name="O'neill I."/>
        </authorList>
    </citation>
    <scope>NUCLEOTIDE SEQUENCE [LARGE SCALE GENOMIC DNA]</scope>
    <source>
        <strain evidence="4">LH_23</strain>
    </source>
</reference>
<dbReference type="InterPro" id="IPR001173">
    <property type="entry name" value="Glyco_trans_2-like"/>
</dbReference>
<evidence type="ECO:0000313" key="5">
    <source>
        <dbReference type="Proteomes" id="UP000494246"/>
    </source>
</evidence>
<keyword evidence="1" id="KW-0328">Glycosyltransferase</keyword>
<dbReference type="GO" id="GO:0016757">
    <property type="term" value="F:glycosyltransferase activity"/>
    <property type="evidence" value="ECO:0007669"/>
    <property type="project" value="UniProtKB-KW"/>
</dbReference>
<gene>
    <name evidence="4" type="primary">epsJ_3</name>
    <name evidence="4" type="ORF">BIFLH23_01056</name>
</gene>
<accession>A0A8U0L9L7</accession>
<evidence type="ECO:0000259" key="3">
    <source>
        <dbReference type="Pfam" id="PF00535"/>
    </source>
</evidence>
<proteinExistence type="predicted"/>
<evidence type="ECO:0000313" key="4">
    <source>
        <dbReference type="EMBL" id="VWQ35336.1"/>
    </source>
</evidence>
<organism evidence="4 5">
    <name type="scientific">Bifidobacterium longum subsp. infantis</name>
    <dbReference type="NCBI Taxonomy" id="1682"/>
    <lineage>
        <taxon>Bacteria</taxon>
        <taxon>Bacillati</taxon>
        <taxon>Actinomycetota</taxon>
        <taxon>Actinomycetes</taxon>
        <taxon>Bifidobacteriales</taxon>
        <taxon>Bifidobacteriaceae</taxon>
        <taxon>Bifidobacterium</taxon>
    </lineage>
</organism>
<dbReference type="CDD" id="cd00761">
    <property type="entry name" value="Glyco_tranf_GTA_type"/>
    <property type="match status" value="1"/>
</dbReference>
<dbReference type="SUPFAM" id="SSF53448">
    <property type="entry name" value="Nucleotide-diphospho-sugar transferases"/>
    <property type="match status" value="1"/>
</dbReference>
<name>A0A8U0L9L7_BIFLI</name>
<dbReference type="InterPro" id="IPR029044">
    <property type="entry name" value="Nucleotide-diphossugar_trans"/>
</dbReference>